<protein>
    <submittedName>
        <fullName evidence="10">Carbon starvation CstA family protein</fullName>
    </submittedName>
</protein>
<dbReference type="Proteomes" id="UP001372526">
    <property type="component" value="Unassembled WGS sequence"/>
</dbReference>
<feature type="transmembrane region" description="Helical" evidence="8">
    <location>
        <begin position="325"/>
        <end position="345"/>
    </location>
</feature>
<name>A0ABU8FE98_9BACI</name>
<evidence type="ECO:0000313" key="10">
    <source>
        <dbReference type="EMBL" id="MEI4801016.1"/>
    </source>
</evidence>
<evidence type="ECO:0000256" key="7">
    <source>
        <dbReference type="ARBA" id="ARBA00023136"/>
    </source>
</evidence>
<evidence type="ECO:0000256" key="2">
    <source>
        <dbReference type="ARBA" id="ARBA00007755"/>
    </source>
</evidence>
<evidence type="ECO:0000259" key="9">
    <source>
        <dbReference type="Pfam" id="PF02554"/>
    </source>
</evidence>
<feature type="transmembrane region" description="Helical" evidence="8">
    <location>
        <begin position="7"/>
        <end position="26"/>
    </location>
</feature>
<feature type="transmembrane region" description="Helical" evidence="8">
    <location>
        <begin position="32"/>
        <end position="52"/>
    </location>
</feature>
<accession>A0ABU8FE98</accession>
<feature type="transmembrane region" description="Helical" evidence="8">
    <location>
        <begin position="93"/>
        <end position="113"/>
    </location>
</feature>
<feature type="transmembrane region" description="Helical" evidence="8">
    <location>
        <begin position="256"/>
        <end position="277"/>
    </location>
</feature>
<gene>
    <name evidence="10" type="ORF">WAZ07_06685</name>
</gene>
<feature type="transmembrane region" description="Helical" evidence="8">
    <location>
        <begin position="510"/>
        <end position="529"/>
    </location>
</feature>
<dbReference type="PANTHER" id="PTHR30252:SF3">
    <property type="entry name" value="PYRUVATE_PROTON SYMPORTER BTST"/>
    <property type="match status" value="1"/>
</dbReference>
<keyword evidence="7 8" id="KW-0472">Membrane</keyword>
<keyword evidence="3" id="KW-0813">Transport</keyword>
<comment type="similarity">
    <text evidence="2">Belongs to the peptide transporter carbon starvation (CstA) (TC 2.A.114) family.</text>
</comment>
<organism evidence="10 11">
    <name type="scientific">Bacillus bruguierae</name>
    <dbReference type="NCBI Taxonomy" id="3127667"/>
    <lineage>
        <taxon>Bacteria</taxon>
        <taxon>Bacillati</taxon>
        <taxon>Bacillota</taxon>
        <taxon>Bacilli</taxon>
        <taxon>Bacillales</taxon>
        <taxon>Bacillaceae</taxon>
        <taxon>Bacillus</taxon>
    </lineage>
</organism>
<evidence type="ECO:0000256" key="3">
    <source>
        <dbReference type="ARBA" id="ARBA00022448"/>
    </source>
</evidence>
<dbReference type="EMBL" id="JBAWSX010000003">
    <property type="protein sequence ID" value="MEI4801016.1"/>
    <property type="molecule type" value="Genomic_DNA"/>
</dbReference>
<dbReference type="RefSeq" id="WP_336471830.1">
    <property type="nucleotide sequence ID" value="NZ_JBAWSX010000003.1"/>
</dbReference>
<feature type="transmembrane region" description="Helical" evidence="8">
    <location>
        <begin position="572"/>
        <end position="593"/>
    </location>
</feature>
<evidence type="ECO:0000256" key="4">
    <source>
        <dbReference type="ARBA" id="ARBA00022475"/>
    </source>
</evidence>
<evidence type="ECO:0000256" key="6">
    <source>
        <dbReference type="ARBA" id="ARBA00022989"/>
    </source>
</evidence>
<evidence type="ECO:0000313" key="11">
    <source>
        <dbReference type="Proteomes" id="UP001372526"/>
    </source>
</evidence>
<feature type="domain" description="CstA N-terminal" evidence="9">
    <location>
        <begin position="33"/>
        <end position="591"/>
    </location>
</feature>
<keyword evidence="4" id="KW-1003">Cell membrane</keyword>
<sequence>MKAWKSILLWGVITALGAVGFAVLALSRGETINAVWLLVAAVSVYAIAYRFYSKFIARKVFELDDNRKTPAELLNDGKDYVPTNKWVLFGHHFAAIAGAGPLVGPILAAQMGYLPGTLWIIVGVVLAGAVQDFVILFASMRRNGKSLGEMIKEEIGPVTGFIAMIGILGIMIILLAVLALVVVKALVGSPWGMFTIAATIPIAILMGVYMRYIRPGHVGEGSVIGIILLLLSIVAGQYVAENPALATMFTFKGETIAIMLVIYGFIASALPVWLLLAPRDYLSTFLKIGTIVGLAIGIIIVAPNLQMPAVSKFIDGTGPVFAGNLFPFLFITIACGAVSGFHALVSSGTTPKMIEREGHAQPIGYGAMLMESFVAAMAMIAACVLTPGTYFAINSPPAIIGTDVTQAAQVISSWGFTVTPNELKELAVNVGEQTILSRTGGAPSFAIGMAQIFSQVIGGKALMAFWYHFAILFEALFILTTIDAGTRVGRFMIQDILGHVYKPFAKTDSMFSNIVATTLCVLGWGYFLYQGVIDPLGGINTLWPLFGIANQMLAGIALLLGTTVLFKMGKKAYVWVTLVPTTWLLIVTMTAGYQKLFHENPKIGFLSHAKVFQSTLDKGKLLAPAKNVAQMKQIILNDYIDAALCGIFMLVVIAVLISSIRIWIQVLNNKATPLKEAAYVPRDESEAQHYA</sequence>
<comment type="subcellular location">
    <subcellularLocation>
        <location evidence="1">Cell membrane</location>
        <topology evidence="1">Multi-pass membrane protein</topology>
    </subcellularLocation>
</comment>
<evidence type="ECO:0000256" key="1">
    <source>
        <dbReference type="ARBA" id="ARBA00004651"/>
    </source>
</evidence>
<keyword evidence="6 8" id="KW-1133">Transmembrane helix</keyword>
<keyword evidence="11" id="KW-1185">Reference proteome</keyword>
<evidence type="ECO:0000256" key="8">
    <source>
        <dbReference type="SAM" id="Phobius"/>
    </source>
</evidence>
<dbReference type="InterPro" id="IPR003706">
    <property type="entry name" value="CstA_N"/>
</dbReference>
<dbReference type="Pfam" id="PF02554">
    <property type="entry name" value="CstA"/>
    <property type="match status" value="1"/>
</dbReference>
<feature type="transmembrane region" description="Helical" evidence="8">
    <location>
        <begin position="541"/>
        <end position="560"/>
    </location>
</feature>
<feature type="transmembrane region" description="Helical" evidence="8">
    <location>
        <begin position="366"/>
        <end position="393"/>
    </location>
</feature>
<feature type="transmembrane region" description="Helical" evidence="8">
    <location>
        <begin position="465"/>
        <end position="489"/>
    </location>
</feature>
<comment type="caution">
    <text evidence="10">The sequence shown here is derived from an EMBL/GenBank/DDBJ whole genome shotgun (WGS) entry which is preliminary data.</text>
</comment>
<feature type="transmembrane region" description="Helical" evidence="8">
    <location>
        <begin position="639"/>
        <end position="664"/>
    </location>
</feature>
<feature type="transmembrane region" description="Helical" evidence="8">
    <location>
        <begin position="119"/>
        <end position="140"/>
    </location>
</feature>
<reference evidence="10 11" key="1">
    <citation type="submission" date="2024-01" db="EMBL/GenBank/DDBJ databases">
        <title>Seven novel Bacillus-like species.</title>
        <authorList>
            <person name="Liu G."/>
        </authorList>
    </citation>
    <scope>NUCLEOTIDE SEQUENCE [LARGE SCALE GENOMIC DNA]</scope>
    <source>
        <strain evidence="10 11">FJAT-51639</strain>
    </source>
</reference>
<feature type="transmembrane region" description="Helical" evidence="8">
    <location>
        <begin position="189"/>
        <end position="209"/>
    </location>
</feature>
<feature type="transmembrane region" description="Helical" evidence="8">
    <location>
        <begin position="161"/>
        <end position="183"/>
    </location>
</feature>
<evidence type="ECO:0000256" key="5">
    <source>
        <dbReference type="ARBA" id="ARBA00022692"/>
    </source>
</evidence>
<feature type="transmembrane region" description="Helical" evidence="8">
    <location>
        <begin position="284"/>
        <end position="305"/>
    </location>
</feature>
<proteinExistence type="inferred from homology"/>
<feature type="transmembrane region" description="Helical" evidence="8">
    <location>
        <begin position="221"/>
        <end position="240"/>
    </location>
</feature>
<dbReference type="PANTHER" id="PTHR30252">
    <property type="entry name" value="INNER MEMBRANE PEPTIDE TRANSPORTER"/>
    <property type="match status" value="1"/>
</dbReference>
<dbReference type="InterPro" id="IPR051605">
    <property type="entry name" value="CstA"/>
</dbReference>
<keyword evidence="5 8" id="KW-0812">Transmembrane</keyword>